<dbReference type="CDD" id="cd00093">
    <property type="entry name" value="HTH_XRE"/>
    <property type="match status" value="1"/>
</dbReference>
<feature type="region of interest" description="Disordered" evidence="1">
    <location>
        <begin position="1"/>
        <end position="20"/>
    </location>
</feature>
<name>A0A375Z4F6_MYCSH</name>
<evidence type="ECO:0000256" key="1">
    <source>
        <dbReference type="SAM" id="MobiDB-lite"/>
    </source>
</evidence>
<gene>
    <name evidence="3" type="ORF">MSP7336_04329</name>
</gene>
<dbReference type="InterPro" id="IPR001387">
    <property type="entry name" value="Cro/C1-type_HTH"/>
</dbReference>
<feature type="domain" description="HTH cro/C1-type" evidence="2">
    <location>
        <begin position="47"/>
        <end position="101"/>
    </location>
</feature>
<evidence type="ECO:0000313" key="4">
    <source>
        <dbReference type="Proteomes" id="UP000252015"/>
    </source>
</evidence>
<dbReference type="AlphaFoldDB" id="A0A375Z4F6"/>
<dbReference type="InterPro" id="IPR010982">
    <property type="entry name" value="Lambda_DNA-bd_dom_sf"/>
</dbReference>
<dbReference type="SUPFAM" id="SSF47413">
    <property type="entry name" value="lambda repressor-like DNA-binding domains"/>
    <property type="match status" value="1"/>
</dbReference>
<dbReference type="SMART" id="SM00530">
    <property type="entry name" value="HTH_XRE"/>
    <property type="match status" value="1"/>
</dbReference>
<keyword evidence="4" id="KW-1185">Reference proteome</keyword>
<dbReference type="EMBL" id="UEGW01000001">
    <property type="protein sequence ID" value="SRX96054.1"/>
    <property type="molecule type" value="Genomic_DNA"/>
</dbReference>
<accession>A0A375Z4F6</accession>
<dbReference type="RefSeq" id="WP_142706828.1">
    <property type="nucleotide sequence ID" value="NZ_UEGW01000001.1"/>
</dbReference>
<protein>
    <submittedName>
        <fullName evidence="3">Helix-turn-helix family protein [Carnobacterium maltaromaticum LMA28]</fullName>
    </submittedName>
</protein>
<proteinExistence type="predicted"/>
<dbReference type="Pfam" id="PF13560">
    <property type="entry name" value="HTH_31"/>
    <property type="match status" value="1"/>
</dbReference>
<evidence type="ECO:0000313" key="3">
    <source>
        <dbReference type="EMBL" id="SRX96054.1"/>
    </source>
</evidence>
<evidence type="ECO:0000259" key="2">
    <source>
        <dbReference type="PROSITE" id="PS50943"/>
    </source>
</evidence>
<dbReference type="GO" id="GO:0003677">
    <property type="term" value="F:DNA binding"/>
    <property type="evidence" value="ECO:0007669"/>
    <property type="project" value="InterPro"/>
</dbReference>
<dbReference type="PROSITE" id="PS50943">
    <property type="entry name" value="HTH_CROC1"/>
    <property type="match status" value="1"/>
</dbReference>
<dbReference type="Gene3D" id="1.10.260.40">
    <property type="entry name" value="lambda repressor-like DNA-binding domains"/>
    <property type="match status" value="1"/>
</dbReference>
<dbReference type="Proteomes" id="UP000252015">
    <property type="component" value="Unassembled WGS sequence"/>
</dbReference>
<sequence>MGGVGTGNREGRTVTSEPTLENVRMGDDSKWVPQRVTEADVEIGQALAAARERAGMQVREAAEASGIDKSVVTRIELGQRPCRVAELAALADAYGVDRVALFHAATAEI</sequence>
<reference evidence="3 4" key="1">
    <citation type="submission" date="2018-05" db="EMBL/GenBank/DDBJ databases">
        <authorList>
            <consortium name="IHU Genomes"/>
        </authorList>
    </citation>
    <scope>NUCLEOTIDE SEQUENCE [LARGE SCALE GENOMIC DNA]</scope>
    <source>
        <strain evidence="3 4">P7336</strain>
    </source>
</reference>
<organism evidence="3 4">
    <name type="scientific">Mycobacterium shimoidei</name>
    <dbReference type="NCBI Taxonomy" id="29313"/>
    <lineage>
        <taxon>Bacteria</taxon>
        <taxon>Bacillati</taxon>
        <taxon>Actinomycetota</taxon>
        <taxon>Actinomycetes</taxon>
        <taxon>Mycobacteriales</taxon>
        <taxon>Mycobacteriaceae</taxon>
        <taxon>Mycobacterium</taxon>
    </lineage>
</organism>